<organism evidence="1 2">
    <name type="scientific">Brassica cretica</name>
    <name type="common">Mustard</name>
    <dbReference type="NCBI Taxonomy" id="69181"/>
    <lineage>
        <taxon>Eukaryota</taxon>
        <taxon>Viridiplantae</taxon>
        <taxon>Streptophyta</taxon>
        <taxon>Embryophyta</taxon>
        <taxon>Tracheophyta</taxon>
        <taxon>Spermatophyta</taxon>
        <taxon>Magnoliopsida</taxon>
        <taxon>eudicotyledons</taxon>
        <taxon>Gunneridae</taxon>
        <taxon>Pentapetalae</taxon>
        <taxon>rosids</taxon>
        <taxon>malvids</taxon>
        <taxon>Brassicales</taxon>
        <taxon>Brassicaceae</taxon>
        <taxon>Brassiceae</taxon>
        <taxon>Brassica</taxon>
    </lineage>
</organism>
<protein>
    <submittedName>
        <fullName evidence="1">Uncharacterized protein</fullName>
    </submittedName>
</protein>
<dbReference type="Proteomes" id="UP000266723">
    <property type="component" value="Unassembled WGS sequence"/>
</dbReference>
<evidence type="ECO:0000313" key="1">
    <source>
        <dbReference type="EMBL" id="KAF3577178.1"/>
    </source>
</evidence>
<sequence length="57" mass="6122">METEHVENNASEFLSAESSASEFLSLKSSPPCLSPKTPYILAPRSVYAFSSSALKPS</sequence>
<evidence type="ECO:0000313" key="2">
    <source>
        <dbReference type="Proteomes" id="UP000266723"/>
    </source>
</evidence>
<accession>A0ABQ7DGB3</accession>
<name>A0ABQ7DGB3_BRACR</name>
<reference evidence="1 2" key="1">
    <citation type="journal article" date="2020" name="BMC Genomics">
        <title>Intraspecific diversification of the crop wild relative Brassica cretica Lam. using demographic model selection.</title>
        <authorList>
            <person name="Kioukis A."/>
            <person name="Michalopoulou V.A."/>
            <person name="Briers L."/>
            <person name="Pirintsos S."/>
            <person name="Studholme D.J."/>
            <person name="Pavlidis P."/>
            <person name="Sarris P.F."/>
        </authorList>
    </citation>
    <scope>NUCLEOTIDE SEQUENCE [LARGE SCALE GENOMIC DNA]</scope>
    <source>
        <strain evidence="2">cv. PFS-1207/04</strain>
    </source>
</reference>
<comment type="caution">
    <text evidence="1">The sequence shown here is derived from an EMBL/GenBank/DDBJ whole genome shotgun (WGS) entry which is preliminary data.</text>
</comment>
<dbReference type="EMBL" id="QGKV02000649">
    <property type="protein sequence ID" value="KAF3577178.1"/>
    <property type="molecule type" value="Genomic_DNA"/>
</dbReference>
<gene>
    <name evidence="1" type="ORF">DY000_02030797</name>
</gene>
<keyword evidence="2" id="KW-1185">Reference proteome</keyword>
<proteinExistence type="predicted"/>